<comment type="caution">
    <text evidence="2">The sequence shown here is derived from an EMBL/GenBank/DDBJ whole genome shotgun (WGS) entry which is preliminary data.</text>
</comment>
<dbReference type="Gene3D" id="3.40.50.720">
    <property type="entry name" value="NAD(P)-binding Rossmann-like Domain"/>
    <property type="match status" value="1"/>
</dbReference>
<proteinExistence type="predicted"/>
<dbReference type="AlphaFoldDB" id="A0AAN7W6K5"/>
<organism evidence="2 3">
    <name type="scientific">Elasticomyces elasticus</name>
    <dbReference type="NCBI Taxonomy" id="574655"/>
    <lineage>
        <taxon>Eukaryota</taxon>
        <taxon>Fungi</taxon>
        <taxon>Dikarya</taxon>
        <taxon>Ascomycota</taxon>
        <taxon>Pezizomycotina</taxon>
        <taxon>Dothideomycetes</taxon>
        <taxon>Dothideomycetidae</taxon>
        <taxon>Mycosphaerellales</taxon>
        <taxon>Teratosphaeriaceae</taxon>
        <taxon>Elasticomyces</taxon>
    </lineage>
</organism>
<dbReference type="Proteomes" id="UP001310594">
    <property type="component" value="Unassembled WGS sequence"/>
</dbReference>
<dbReference type="InterPro" id="IPR036291">
    <property type="entry name" value="NAD(P)-bd_dom_sf"/>
</dbReference>
<evidence type="ECO:0000313" key="2">
    <source>
        <dbReference type="EMBL" id="KAK5695459.1"/>
    </source>
</evidence>
<name>A0AAN7W6K5_9PEZI</name>
<gene>
    <name evidence="2" type="ORF">LTR97_008967</name>
</gene>
<dbReference type="InterPro" id="IPR051604">
    <property type="entry name" value="Ergot_Alk_Oxidoreductase"/>
</dbReference>
<accession>A0AAN7W6K5</accession>
<dbReference type="Pfam" id="PF05368">
    <property type="entry name" value="NmrA"/>
    <property type="match status" value="1"/>
</dbReference>
<dbReference type="Gene3D" id="3.90.25.10">
    <property type="entry name" value="UDP-galactose 4-epimerase, domain 1"/>
    <property type="match status" value="1"/>
</dbReference>
<dbReference type="SUPFAM" id="SSF51735">
    <property type="entry name" value="NAD(P)-binding Rossmann-fold domains"/>
    <property type="match status" value="1"/>
</dbReference>
<protein>
    <recommendedName>
        <fullName evidence="1">NmrA-like domain-containing protein</fullName>
    </recommendedName>
</protein>
<dbReference type="PANTHER" id="PTHR43162:SF1">
    <property type="entry name" value="PRESTALK A DIFFERENTIATION PROTEIN A"/>
    <property type="match status" value="1"/>
</dbReference>
<dbReference type="InterPro" id="IPR008030">
    <property type="entry name" value="NmrA-like"/>
</dbReference>
<dbReference type="PANTHER" id="PTHR43162">
    <property type="match status" value="1"/>
</dbReference>
<feature type="domain" description="NmrA-like" evidence="1">
    <location>
        <begin position="3"/>
        <end position="230"/>
    </location>
</feature>
<reference evidence="2" key="1">
    <citation type="submission" date="2023-08" db="EMBL/GenBank/DDBJ databases">
        <title>Black Yeasts Isolated from many extreme environments.</title>
        <authorList>
            <person name="Coleine C."/>
            <person name="Stajich J.E."/>
            <person name="Selbmann L."/>
        </authorList>
    </citation>
    <scope>NUCLEOTIDE SEQUENCE</scope>
    <source>
        <strain evidence="2">CCFEE 5810</strain>
    </source>
</reference>
<dbReference type="EMBL" id="JAVRQU010000014">
    <property type="protein sequence ID" value="KAK5695459.1"/>
    <property type="molecule type" value="Genomic_DNA"/>
</dbReference>
<sequence length="324" mass="35842">MSSILVITCPSGKQSAHLIPLLYGKGTFKLRLAAHTPASASKLSSQYPDAEVVSADLANLQDCRSLLEGAAAIFAVLPSLHSREKEMGLNLVDSAVAETQRPGNMFQHFVLSSVLGTQHRNLMQHDLKSYVEERLYLSQLNWSILKPTNFMDAYPVAMLASQDKPVMEKLWNPDVASSLIALKDLAEASAKVLLEREKHYLAEYHLCSTLPTSDRRVCDEIAKQTGKAIDVRTPSFETGVNKLLGYLYGGKAAELYADDKIPADFRLAAEGDLRGDLVRDEAERLVLFYNRRGLVGSPNVLRWLLGKEPTTVEQWVTGQLAEEV</sequence>
<evidence type="ECO:0000313" key="3">
    <source>
        <dbReference type="Proteomes" id="UP001310594"/>
    </source>
</evidence>
<evidence type="ECO:0000259" key="1">
    <source>
        <dbReference type="Pfam" id="PF05368"/>
    </source>
</evidence>